<evidence type="ECO:0000313" key="1">
    <source>
        <dbReference type="EMBL" id="AWN47191.1"/>
    </source>
</evidence>
<dbReference type="EMBL" id="CP029553">
    <property type="protein sequence ID" value="AWN47191.1"/>
    <property type="molecule type" value="Genomic_DNA"/>
</dbReference>
<gene>
    <name evidence="1" type="ORF">DK419_13405</name>
</gene>
<accession>A0A2U8WNU2</accession>
<reference evidence="1 2" key="1">
    <citation type="submission" date="2018-05" db="EMBL/GenBank/DDBJ databases">
        <title>Complete Genome Sequence of Methylobacterium sp. 17Sr1-28.</title>
        <authorList>
            <person name="Srinivasan S."/>
        </authorList>
    </citation>
    <scope>NUCLEOTIDE SEQUENCE [LARGE SCALE GENOMIC DNA]</scope>
    <source>
        <strain evidence="1 2">17Sr1-28</strain>
    </source>
</reference>
<protein>
    <submittedName>
        <fullName evidence="1">Uncharacterized protein</fullName>
    </submittedName>
</protein>
<organism evidence="1 2">
    <name type="scientific">Methylobacterium terrae</name>
    <dbReference type="NCBI Taxonomy" id="2202827"/>
    <lineage>
        <taxon>Bacteria</taxon>
        <taxon>Pseudomonadati</taxon>
        <taxon>Pseudomonadota</taxon>
        <taxon>Alphaproteobacteria</taxon>
        <taxon>Hyphomicrobiales</taxon>
        <taxon>Methylobacteriaceae</taxon>
        <taxon>Methylobacterium</taxon>
    </lineage>
</organism>
<proteinExistence type="predicted"/>
<dbReference type="RefSeq" id="WP_109959522.1">
    <property type="nucleotide sequence ID" value="NZ_CP029553.1"/>
</dbReference>
<evidence type="ECO:0000313" key="2">
    <source>
        <dbReference type="Proteomes" id="UP000245444"/>
    </source>
</evidence>
<sequence>MSRTDRQAATAAVLMALGAPAPFWPLTTSGRQICDAQGRPFLFAIPSDDRDAVELARVVSRLLNEACGVPEAGVAAPLDPDHLDAVREETERAGRQMGRRVGGGR</sequence>
<name>A0A2U8WNU2_9HYPH</name>
<dbReference type="AlphaFoldDB" id="A0A2U8WNU2"/>
<dbReference type="OrthoDB" id="8009031at2"/>
<dbReference type="KEGG" id="mtea:DK419_13405"/>
<dbReference type="Proteomes" id="UP000245444">
    <property type="component" value="Chromosome"/>
</dbReference>
<keyword evidence="2" id="KW-1185">Reference proteome</keyword>